<dbReference type="EMBL" id="CCKQ01007253">
    <property type="protein sequence ID" value="CDW78617.1"/>
    <property type="molecule type" value="Genomic_DNA"/>
</dbReference>
<evidence type="ECO:0000256" key="1">
    <source>
        <dbReference type="SAM" id="MobiDB-lite"/>
    </source>
</evidence>
<keyword evidence="3" id="KW-1185">Reference proteome</keyword>
<gene>
    <name evidence="2" type="primary">Contig9572.g10243</name>
    <name evidence="2" type="ORF">STYLEM_7597</name>
</gene>
<dbReference type="AlphaFoldDB" id="A0A078AAK4"/>
<sequence length="215" mass="25418">MALKKIRYEYFLKQRIKKQQEEIQEQKNTSTQILINNFQLNILLDKIDQQSDDQKASIVLKPVIQRQNLQKESHTYIREQDDEVQFEEVHTLESFLGNRPGLLKTPNFMKNSQTQVLKMKPHQSNVEFEDCKIEDLNIQNQQSLNNPNLLRVDDYQDNTTINSYQNLSSIATIKRKSIGLTRRKSINRKEIRRNSKRSNSKQLRISPPSQNYTNL</sequence>
<dbReference type="InParanoid" id="A0A078AAK4"/>
<accession>A0A078AAK4</accession>
<feature type="region of interest" description="Disordered" evidence="1">
    <location>
        <begin position="184"/>
        <end position="215"/>
    </location>
</feature>
<evidence type="ECO:0000313" key="3">
    <source>
        <dbReference type="Proteomes" id="UP000039865"/>
    </source>
</evidence>
<feature type="compositionally biased region" description="Polar residues" evidence="1">
    <location>
        <begin position="200"/>
        <end position="215"/>
    </location>
</feature>
<dbReference type="Proteomes" id="UP000039865">
    <property type="component" value="Unassembled WGS sequence"/>
</dbReference>
<reference evidence="2 3" key="1">
    <citation type="submission" date="2014-06" db="EMBL/GenBank/DDBJ databases">
        <authorList>
            <person name="Swart Estienne"/>
        </authorList>
    </citation>
    <scope>NUCLEOTIDE SEQUENCE [LARGE SCALE GENOMIC DNA]</scope>
    <source>
        <strain evidence="2 3">130c</strain>
    </source>
</reference>
<name>A0A078AAK4_STYLE</name>
<protein>
    <submittedName>
        <fullName evidence="2">Uncharacterized protein</fullName>
    </submittedName>
</protein>
<organism evidence="2 3">
    <name type="scientific">Stylonychia lemnae</name>
    <name type="common">Ciliate</name>
    <dbReference type="NCBI Taxonomy" id="5949"/>
    <lineage>
        <taxon>Eukaryota</taxon>
        <taxon>Sar</taxon>
        <taxon>Alveolata</taxon>
        <taxon>Ciliophora</taxon>
        <taxon>Intramacronucleata</taxon>
        <taxon>Spirotrichea</taxon>
        <taxon>Stichotrichia</taxon>
        <taxon>Sporadotrichida</taxon>
        <taxon>Oxytrichidae</taxon>
        <taxon>Stylonychinae</taxon>
        <taxon>Stylonychia</taxon>
    </lineage>
</organism>
<evidence type="ECO:0000313" key="2">
    <source>
        <dbReference type="EMBL" id="CDW78617.1"/>
    </source>
</evidence>
<proteinExistence type="predicted"/>